<dbReference type="Gene3D" id="3.90.550.50">
    <property type="match status" value="1"/>
</dbReference>
<evidence type="ECO:0000256" key="5">
    <source>
        <dbReference type="ARBA" id="ARBA00022692"/>
    </source>
</evidence>
<dbReference type="STRING" id="568069.A0A1J1IAR5"/>
<evidence type="ECO:0000256" key="6">
    <source>
        <dbReference type="ARBA" id="ARBA00022968"/>
    </source>
</evidence>
<gene>
    <name evidence="11" type="ORF">CLUMA_CG010729</name>
</gene>
<evidence type="ECO:0000256" key="4">
    <source>
        <dbReference type="ARBA" id="ARBA00022679"/>
    </source>
</evidence>
<dbReference type="EMBL" id="CVRI01000047">
    <property type="protein sequence ID" value="CRK97336.1"/>
    <property type="molecule type" value="Genomic_DNA"/>
</dbReference>
<keyword evidence="3" id="KW-0328">Glycosyltransferase</keyword>
<reference evidence="11 12" key="1">
    <citation type="submission" date="2015-04" db="EMBL/GenBank/DDBJ databases">
        <authorList>
            <person name="Syromyatnikov M.Y."/>
            <person name="Popov V.N."/>
        </authorList>
    </citation>
    <scope>NUCLEOTIDE SEQUENCE [LARGE SCALE GENOMIC DNA]</scope>
</reference>
<accession>A0A1J1IAR5</accession>
<name>A0A1J1IAR5_9DIPT</name>
<keyword evidence="6" id="KW-0735">Signal-anchor</keyword>
<feature type="domain" description="Fringe-like glycosyltransferase" evidence="10">
    <location>
        <begin position="108"/>
        <end position="369"/>
    </location>
</feature>
<evidence type="ECO:0000313" key="11">
    <source>
        <dbReference type="EMBL" id="CRK97336.1"/>
    </source>
</evidence>
<comment type="subcellular location">
    <subcellularLocation>
        <location evidence="9">Endomembrane system</location>
        <topology evidence="9">Single-pass membrane protein</topology>
    </subcellularLocation>
    <subcellularLocation>
        <location evidence="1">Membrane</location>
        <topology evidence="1">Single-pass type II membrane protein</topology>
    </subcellularLocation>
</comment>
<dbReference type="GO" id="GO:0016020">
    <property type="term" value="C:membrane"/>
    <property type="evidence" value="ECO:0007669"/>
    <property type="project" value="UniProtKB-SubCell"/>
</dbReference>
<dbReference type="Pfam" id="PF02434">
    <property type="entry name" value="Fringe"/>
    <property type="match status" value="1"/>
</dbReference>
<organism evidence="11 12">
    <name type="scientific">Clunio marinus</name>
    <dbReference type="NCBI Taxonomy" id="568069"/>
    <lineage>
        <taxon>Eukaryota</taxon>
        <taxon>Metazoa</taxon>
        <taxon>Ecdysozoa</taxon>
        <taxon>Arthropoda</taxon>
        <taxon>Hexapoda</taxon>
        <taxon>Insecta</taxon>
        <taxon>Pterygota</taxon>
        <taxon>Neoptera</taxon>
        <taxon>Endopterygota</taxon>
        <taxon>Diptera</taxon>
        <taxon>Nematocera</taxon>
        <taxon>Chironomoidea</taxon>
        <taxon>Chironomidae</taxon>
        <taxon>Clunio</taxon>
    </lineage>
</organism>
<evidence type="ECO:0000256" key="7">
    <source>
        <dbReference type="ARBA" id="ARBA00022989"/>
    </source>
</evidence>
<comment type="similarity">
    <text evidence="2">Belongs to the glycosyltransferase 31 family.</text>
</comment>
<evidence type="ECO:0000259" key="10">
    <source>
        <dbReference type="Pfam" id="PF02434"/>
    </source>
</evidence>
<sequence>MLKSFMYIKNYKRVIIILAFFLVYISMYLIHNAYGTLCVIKSNSGDNGSSNKRDIEASKLFKGNNSNLFDLYSNVTTSMPGHKTEPHDETSFRDNNNNTHVEYEWTTNIDLDDIFISVKTTQKYHDSRLKAIVKTWFQLARDQVWFFTDYEDDAYQNLTNHHMVQTNCSRGHFRQGLCCKMNKEFDFFLSTSKKFWCHFDDDNYVNIPTLVRVLKEYHAYQDWYLGKPSISSPIEIFLNPAIKSLESKKRAKDNQENQKIKFWFATGGAGFCISRALAIKMMPLASNGKFVTIGDKIRFPDDVTLGFIVEYLLKVPLTVVNSFHSHLERMDHIDVDSFRDQISFSYANIKDDWNVVRIDGFDAGEDPYRFFSLHCYLFPYFDYCKNRSLL</sequence>
<keyword evidence="12" id="KW-1185">Reference proteome</keyword>
<dbReference type="AlphaFoldDB" id="A0A1J1IAR5"/>
<dbReference type="Proteomes" id="UP000183832">
    <property type="component" value="Unassembled WGS sequence"/>
</dbReference>
<evidence type="ECO:0000313" key="12">
    <source>
        <dbReference type="Proteomes" id="UP000183832"/>
    </source>
</evidence>
<evidence type="ECO:0000256" key="9">
    <source>
        <dbReference type="ARBA" id="ARBA00037847"/>
    </source>
</evidence>
<keyword evidence="4" id="KW-0808">Transferase</keyword>
<protein>
    <submittedName>
        <fullName evidence="11">CLUMA_CG010729, isoform A</fullName>
    </submittedName>
</protein>
<keyword evidence="7" id="KW-1133">Transmembrane helix</keyword>
<evidence type="ECO:0000256" key="3">
    <source>
        <dbReference type="ARBA" id="ARBA00022676"/>
    </source>
</evidence>
<dbReference type="InterPro" id="IPR003378">
    <property type="entry name" value="Fringe-like_glycosylTrfase"/>
</dbReference>
<keyword evidence="8" id="KW-0472">Membrane</keyword>
<proteinExistence type="inferred from homology"/>
<evidence type="ECO:0000256" key="2">
    <source>
        <dbReference type="ARBA" id="ARBA00008661"/>
    </source>
</evidence>
<dbReference type="GO" id="GO:0012505">
    <property type="term" value="C:endomembrane system"/>
    <property type="evidence" value="ECO:0007669"/>
    <property type="project" value="UniProtKB-SubCell"/>
</dbReference>
<dbReference type="OrthoDB" id="8959630at2759"/>
<dbReference type="GO" id="GO:0016757">
    <property type="term" value="F:glycosyltransferase activity"/>
    <property type="evidence" value="ECO:0007669"/>
    <property type="project" value="UniProtKB-KW"/>
</dbReference>
<evidence type="ECO:0000256" key="1">
    <source>
        <dbReference type="ARBA" id="ARBA00004606"/>
    </source>
</evidence>
<evidence type="ECO:0000256" key="8">
    <source>
        <dbReference type="ARBA" id="ARBA00023136"/>
    </source>
</evidence>
<keyword evidence="5" id="KW-0812">Transmembrane</keyword>
<dbReference type="PANTHER" id="PTHR10811">
    <property type="entry name" value="FRINGE-RELATED"/>
    <property type="match status" value="1"/>
</dbReference>